<evidence type="ECO:0000256" key="4">
    <source>
        <dbReference type="ARBA" id="ARBA00022741"/>
    </source>
</evidence>
<dbReference type="Pfam" id="PF03727">
    <property type="entry name" value="Hexokinase_2"/>
    <property type="match status" value="1"/>
</dbReference>
<dbReference type="SUPFAM" id="SSF53067">
    <property type="entry name" value="Actin-like ATPase domain"/>
    <property type="match status" value="2"/>
</dbReference>
<dbReference type="GO" id="GO:0005524">
    <property type="term" value="F:ATP binding"/>
    <property type="evidence" value="ECO:0007669"/>
    <property type="project" value="UniProtKB-UniRule"/>
</dbReference>
<evidence type="ECO:0000313" key="11">
    <source>
        <dbReference type="EMBL" id="KAK1924833.1"/>
    </source>
</evidence>
<dbReference type="GO" id="GO:0001678">
    <property type="term" value="P:intracellular glucose homeostasis"/>
    <property type="evidence" value="ECO:0007669"/>
    <property type="project" value="InterPro"/>
</dbReference>
<comment type="caution">
    <text evidence="11">The sequence shown here is derived from an EMBL/GenBank/DDBJ whole genome shotgun (WGS) entry which is preliminary data.</text>
</comment>
<dbReference type="Proteomes" id="UP001182556">
    <property type="component" value="Unassembled WGS sequence"/>
</dbReference>
<dbReference type="EMBL" id="JAODAN010000004">
    <property type="protein sequence ID" value="KAK1924833.1"/>
    <property type="molecule type" value="Genomic_DNA"/>
</dbReference>
<name>A0AAD9L686_PAPLA</name>
<dbReference type="PANTHER" id="PTHR19443:SF30">
    <property type="entry name" value="GLUCOKINASE-1-RELATED"/>
    <property type="match status" value="1"/>
</dbReference>
<comment type="pathway">
    <text evidence="1">Carbohydrate degradation; glycolysis; D-glyceraldehyde 3-phosphate and glycerone phosphate from D-glucose: step 1/4.</text>
</comment>
<dbReference type="PROSITE" id="PS51748">
    <property type="entry name" value="HEXOKINASE_2"/>
    <property type="match status" value="1"/>
</dbReference>
<evidence type="ECO:0000256" key="8">
    <source>
        <dbReference type="RuleBase" id="RU362007"/>
    </source>
</evidence>
<reference evidence="11" key="1">
    <citation type="submission" date="2023-02" db="EMBL/GenBank/DDBJ databases">
        <title>Identification and recombinant expression of a fungal hydrolase from Papiliotrema laurentii that hydrolyzes apple cutin and clears colloidal polyester polyurethane.</title>
        <authorList>
            <consortium name="DOE Joint Genome Institute"/>
            <person name="Roman V.A."/>
            <person name="Bojanowski C."/>
            <person name="Crable B.R."/>
            <person name="Wagner D.N."/>
            <person name="Hung C.S."/>
            <person name="Nadeau L.J."/>
            <person name="Schratz L."/>
            <person name="Haridas S."/>
            <person name="Pangilinan J."/>
            <person name="Lipzen A."/>
            <person name="Na H."/>
            <person name="Yan M."/>
            <person name="Ng V."/>
            <person name="Grigoriev I.V."/>
            <person name="Spatafora J.W."/>
            <person name="Barlow D."/>
            <person name="Biffinger J."/>
            <person name="Kelley-Loughnane N."/>
            <person name="Varaljay V.A."/>
            <person name="Crookes-Goodson W.J."/>
        </authorList>
    </citation>
    <scope>NUCLEOTIDE SEQUENCE</scope>
    <source>
        <strain evidence="11">5307AH</strain>
    </source>
</reference>
<keyword evidence="12" id="KW-1185">Reference proteome</keyword>
<evidence type="ECO:0000256" key="7">
    <source>
        <dbReference type="ARBA" id="ARBA00023152"/>
    </source>
</evidence>
<accession>A0AAD9L686</accession>
<dbReference type="InterPro" id="IPR043129">
    <property type="entry name" value="ATPase_NBD"/>
</dbReference>
<keyword evidence="7 8" id="KW-0324">Glycolysis</keyword>
<evidence type="ECO:0000256" key="1">
    <source>
        <dbReference type="ARBA" id="ARBA00004888"/>
    </source>
</evidence>
<dbReference type="GO" id="GO:0005739">
    <property type="term" value="C:mitochondrion"/>
    <property type="evidence" value="ECO:0007669"/>
    <property type="project" value="TreeGrafter"/>
</dbReference>
<gene>
    <name evidence="11" type="ORF">DB88DRAFT_487027</name>
</gene>
<dbReference type="Pfam" id="PF00349">
    <property type="entry name" value="Hexokinase_1"/>
    <property type="match status" value="1"/>
</dbReference>
<evidence type="ECO:0000256" key="5">
    <source>
        <dbReference type="ARBA" id="ARBA00022777"/>
    </source>
</evidence>
<dbReference type="PROSITE" id="PS00378">
    <property type="entry name" value="HEXOKINASE_1"/>
    <property type="match status" value="1"/>
</dbReference>
<dbReference type="InterPro" id="IPR001312">
    <property type="entry name" value="Hexokinase"/>
</dbReference>
<dbReference type="PANTHER" id="PTHR19443">
    <property type="entry name" value="HEXOKINASE"/>
    <property type="match status" value="1"/>
</dbReference>
<dbReference type="FunFam" id="3.30.420.40:FF:000034">
    <property type="entry name" value="Phosphotransferase"/>
    <property type="match status" value="1"/>
</dbReference>
<evidence type="ECO:0000256" key="2">
    <source>
        <dbReference type="ARBA" id="ARBA00009225"/>
    </source>
</evidence>
<proteinExistence type="inferred from homology"/>
<evidence type="ECO:0000313" key="12">
    <source>
        <dbReference type="Proteomes" id="UP001182556"/>
    </source>
</evidence>
<protein>
    <recommendedName>
        <fullName evidence="8">Phosphotransferase</fullName>
        <ecNumber evidence="8">2.7.1.-</ecNumber>
    </recommendedName>
</protein>
<dbReference type="Gene3D" id="3.30.420.40">
    <property type="match status" value="1"/>
</dbReference>
<sequence length="490" mass="52687">MPLPAACAQFEPFFVLSDEKLHAIVAQFRKEMEAGLAEYGHDMAMVPSFVTGVPDGNEEGTFLALDLGGTNLRVCEVRLHGNHKFEIKQQKYKVSEELKQGQARVLFDYIADSVDAFLTDIGSDIKNTNEPMHLGFTFSFPVEQTAIDAGKLLTWTKGFNAKNAIGHDVVRLLQDSFDRKHIHVRCSALVNDTVGTLLSRSYQHGPALIGAIFGTGTNGAYIDRSRTIKKLGEEKIAEAEKGGEHAGKYMVVNTEWGAMDNKRVVLPVSIFDNKLDRESINPRKQAFEKMVSGMYLGEISRNILLHFIDSSLLFNGYSSAVLNTHYGYDAAFVSAVEGAKTIEDVKSIVITHLGVEAKHISDACAEIVQWACHMVAGRAAALAACAIVAVVQHTNNDKAPEGEEDKGVDVGVDGSVAEFLPNFEPRVRKAIQSLLGEKGAARIKMGMAKDGSGVGAALTALQAKKALDTRVAGAAGAPGKPAPTGQTGSG</sequence>
<keyword evidence="3 8" id="KW-0808">Transferase</keyword>
<dbReference type="InterPro" id="IPR022672">
    <property type="entry name" value="Hexokinase_N"/>
</dbReference>
<dbReference type="PRINTS" id="PR00475">
    <property type="entry name" value="HEXOKINASE"/>
</dbReference>
<keyword evidence="5 8" id="KW-0418">Kinase</keyword>
<organism evidence="11 12">
    <name type="scientific">Papiliotrema laurentii</name>
    <name type="common">Cryptococcus laurentii</name>
    <dbReference type="NCBI Taxonomy" id="5418"/>
    <lineage>
        <taxon>Eukaryota</taxon>
        <taxon>Fungi</taxon>
        <taxon>Dikarya</taxon>
        <taxon>Basidiomycota</taxon>
        <taxon>Agaricomycotina</taxon>
        <taxon>Tremellomycetes</taxon>
        <taxon>Tremellales</taxon>
        <taxon>Rhynchogastremaceae</taxon>
        <taxon>Papiliotrema</taxon>
    </lineage>
</organism>
<dbReference type="GO" id="GO:0005829">
    <property type="term" value="C:cytosol"/>
    <property type="evidence" value="ECO:0007669"/>
    <property type="project" value="TreeGrafter"/>
</dbReference>
<evidence type="ECO:0000256" key="3">
    <source>
        <dbReference type="ARBA" id="ARBA00022679"/>
    </source>
</evidence>
<feature type="domain" description="Hexokinase C-terminal" evidence="10">
    <location>
        <begin position="209"/>
        <end position="461"/>
    </location>
</feature>
<dbReference type="GO" id="GO:0006096">
    <property type="term" value="P:glycolytic process"/>
    <property type="evidence" value="ECO:0007669"/>
    <property type="project" value="UniProtKB-KW"/>
</dbReference>
<dbReference type="InterPro" id="IPR019807">
    <property type="entry name" value="Hexokinase_BS"/>
</dbReference>
<keyword evidence="6 8" id="KW-0067">ATP-binding</keyword>
<dbReference type="GO" id="GO:0005536">
    <property type="term" value="F:D-glucose binding"/>
    <property type="evidence" value="ECO:0007669"/>
    <property type="project" value="InterPro"/>
</dbReference>
<dbReference type="EC" id="2.7.1.-" evidence="8"/>
<dbReference type="GO" id="GO:0008865">
    <property type="term" value="F:fructokinase activity"/>
    <property type="evidence" value="ECO:0007669"/>
    <property type="project" value="TreeGrafter"/>
</dbReference>
<evidence type="ECO:0000259" key="10">
    <source>
        <dbReference type="Pfam" id="PF03727"/>
    </source>
</evidence>
<dbReference type="InterPro" id="IPR022673">
    <property type="entry name" value="Hexokinase_C"/>
</dbReference>
<dbReference type="AlphaFoldDB" id="A0AAD9L686"/>
<evidence type="ECO:0000259" key="9">
    <source>
        <dbReference type="Pfam" id="PF00349"/>
    </source>
</evidence>
<feature type="domain" description="Hexokinase N-terminal" evidence="9">
    <location>
        <begin position="8"/>
        <end position="202"/>
    </location>
</feature>
<keyword evidence="4 8" id="KW-0547">Nucleotide-binding</keyword>
<evidence type="ECO:0000256" key="6">
    <source>
        <dbReference type="ARBA" id="ARBA00022840"/>
    </source>
</evidence>
<dbReference type="GO" id="GO:0004340">
    <property type="term" value="F:glucokinase activity"/>
    <property type="evidence" value="ECO:0007669"/>
    <property type="project" value="TreeGrafter"/>
</dbReference>
<dbReference type="GO" id="GO:0006006">
    <property type="term" value="P:glucose metabolic process"/>
    <property type="evidence" value="ECO:0007669"/>
    <property type="project" value="TreeGrafter"/>
</dbReference>
<comment type="similarity">
    <text evidence="2 8">Belongs to the hexokinase family.</text>
</comment>
<dbReference type="Gene3D" id="3.40.367.20">
    <property type="match status" value="1"/>
</dbReference>